<reference evidence="2 3" key="1">
    <citation type="submission" date="2016-09" db="EMBL/GenBank/DDBJ databases">
        <title>Draft genome sequence for the type strain of Desulfuribacillus alkaliarsenatis AHT28, an obligately anaerobic, sulfidogenic bacterium isolated from Russian soda lake sediments.</title>
        <authorList>
            <person name="Abin C.A."/>
            <person name="Hollibaugh J.T."/>
        </authorList>
    </citation>
    <scope>NUCLEOTIDE SEQUENCE [LARGE SCALE GENOMIC DNA]</scope>
    <source>
        <strain evidence="2 3">AHT28</strain>
    </source>
</reference>
<dbReference type="PANTHER" id="PTHR22617">
    <property type="entry name" value="CHEMOTAXIS SENSOR HISTIDINE KINASE-RELATED"/>
    <property type="match status" value="1"/>
</dbReference>
<dbReference type="SUPFAM" id="SSF50341">
    <property type="entry name" value="CheW-like"/>
    <property type="match status" value="1"/>
</dbReference>
<dbReference type="RefSeq" id="WP_069643595.1">
    <property type="nucleotide sequence ID" value="NZ_MIJE01000031.1"/>
</dbReference>
<dbReference type="EMBL" id="MIJE01000031">
    <property type="protein sequence ID" value="OEF96586.1"/>
    <property type="molecule type" value="Genomic_DNA"/>
</dbReference>
<keyword evidence="3" id="KW-1185">Reference proteome</keyword>
<feature type="domain" description="CheW-like" evidence="1">
    <location>
        <begin position="7"/>
        <end position="148"/>
    </location>
</feature>
<dbReference type="AlphaFoldDB" id="A0A1E5G102"/>
<name>A0A1E5G102_9FIRM</name>
<dbReference type="STRING" id="766136.BHF68_08035"/>
<dbReference type="SMART" id="SM00260">
    <property type="entry name" value="CheW"/>
    <property type="match status" value="1"/>
</dbReference>
<dbReference type="GO" id="GO:0006935">
    <property type="term" value="P:chemotaxis"/>
    <property type="evidence" value="ECO:0007669"/>
    <property type="project" value="InterPro"/>
</dbReference>
<dbReference type="Gene3D" id="2.40.50.180">
    <property type="entry name" value="CheA-289, Domain 4"/>
    <property type="match status" value="1"/>
</dbReference>
<dbReference type="InterPro" id="IPR039315">
    <property type="entry name" value="CheW"/>
</dbReference>
<evidence type="ECO:0000313" key="2">
    <source>
        <dbReference type="EMBL" id="OEF96586.1"/>
    </source>
</evidence>
<dbReference type="GO" id="GO:0005829">
    <property type="term" value="C:cytosol"/>
    <property type="evidence" value="ECO:0007669"/>
    <property type="project" value="TreeGrafter"/>
</dbReference>
<accession>A0A1E5G102</accession>
<comment type="caution">
    <text evidence="2">The sequence shown here is derived from an EMBL/GenBank/DDBJ whole genome shotgun (WGS) entry which is preliminary data.</text>
</comment>
<evidence type="ECO:0000259" key="1">
    <source>
        <dbReference type="PROSITE" id="PS50851"/>
    </source>
</evidence>
<dbReference type="InterPro" id="IPR036061">
    <property type="entry name" value="CheW-like_dom_sf"/>
</dbReference>
<evidence type="ECO:0000313" key="3">
    <source>
        <dbReference type="Proteomes" id="UP000094296"/>
    </source>
</evidence>
<dbReference type="Pfam" id="PF01584">
    <property type="entry name" value="CheW"/>
    <property type="match status" value="1"/>
</dbReference>
<gene>
    <name evidence="2" type="ORF">BHF68_08035</name>
</gene>
<dbReference type="PROSITE" id="PS50851">
    <property type="entry name" value="CHEW"/>
    <property type="match status" value="1"/>
</dbReference>
<sequence>MEKGTTATQFVTFQIGDEEYGVSIMLVQEIIRHQKLTKVFNANHAIRGVINFRGNVIPVVDMRRKFQLEEIDYDNHTVVIVLEVNKKTMGIIVERVSDIVNFTEDILQDIDQEFAGDVMTSHIRAMAKYDNRIIMLLDPDKIMSFEEYNKIKKSNDVLQEAN</sequence>
<proteinExistence type="predicted"/>
<dbReference type="Proteomes" id="UP000094296">
    <property type="component" value="Unassembled WGS sequence"/>
</dbReference>
<dbReference type="Gene3D" id="2.30.30.40">
    <property type="entry name" value="SH3 Domains"/>
    <property type="match status" value="1"/>
</dbReference>
<protein>
    <recommendedName>
        <fullName evidence="1">CheW-like domain-containing protein</fullName>
    </recommendedName>
</protein>
<dbReference type="OrthoDB" id="9794382at2"/>
<organism evidence="2 3">
    <name type="scientific">Desulfuribacillus alkaliarsenatis</name>
    <dbReference type="NCBI Taxonomy" id="766136"/>
    <lineage>
        <taxon>Bacteria</taxon>
        <taxon>Bacillati</taxon>
        <taxon>Bacillota</taxon>
        <taxon>Desulfuribacillia</taxon>
        <taxon>Desulfuribacillales</taxon>
        <taxon>Desulfuribacillaceae</taxon>
        <taxon>Desulfuribacillus</taxon>
    </lineage>
</organism>
<dbReference type="PANTHER" id="PTHR22617:SF23">
    <property type="entry name" value="CHEMOTAXIS PROTEIN CHEW"/>
    <property type="match status" value="1"/>
</dbReference>
<dbReference type="GO" id="GO:0007165">
    <property type="term" value="P:signal transduction"/>
    <property type="evidence" value="ECO:0007669"/>
    <property type="project" value="InterPro"/>
</dbReference>
<dbReference type="InterPro" id="IPR002545">
    <property type="entry name" value="CheW-lke_dom"/>
</dbReference>